<dbReference type="EMBL" id="LAVV01011341">
    <property type="protein sequence ID" value="KNZ47896.1"/>
    <property type="molecule type" value="Genomic_DNA"/>
</dbReference>
<gene>
    <name evidence="1" type="ORF">VP01_605g1</name>
</gene>
<keyword evidence="2" id="KW-1185">Reference proteome</keyword>
<evidence type="ECO:0000313" key="2">
    <source>
        <dbReference type="Proteomes" id="UP000037035"/>
    </source>
</evidence>
<accession>A0A0L6UH91</accession>
<dbReference type="Proteomes" id="UP000037035">
    <property type="component" value="Unassembled WGS sequence"/>
</dbReference>
<dbReference type="VEuPathDB" id="FungiDB:VP01_605g1"/>
<dbReference type="AlphaFoldDB" id="A0A0L6UH91"/>
<evidence type="ECO:0000313" key="1">
    <source>
        <dbReference type="EMBL" id="KNZ47896.1"/>
    </source>
</evidence>
<sequence>MLSAAAASETRCHPTPAIKYFIILIYIYGPLQNAHAGMGRGFHCRESAIPYIFLKPKPLEQSRFFQRNQSQDHNQEIQTQHHWLLVTILELMGKQFTLLILSNGLGFTHFDDSFDYSPFFGLFMICLNEVMMDQTSYFKSKTNLKENGQLNKVGRKSLDKVGEHHHSLGRWVCRCNPSPAKTQFLTCDPPTTGWVMPSMWVGCMLKTRISIGSPGPTSIVPAVSDFHFGFGPMFLDSVSEHPVCFPNLSIQYHILKSLSPKLNQGLQECHWLGTPCTISIGGLKHKPPFLDVQPSGCCGTGLGGFFFFFFDYKTMNFSEFNFFPTISTFFFTRFKKKCKMTQILCFAVRKKRCSTKNIFIIFGKMNLTIELFTLKSGWKKLLSSNLNPPIPAPQHVVVHTSQEGLIIPQSSLLPSLMPTDGCSKVTWVLRNLVAPLSGCWTLIAGVVTTMCCNCLSISTSELIFGKGHNSSCPLLHDFWSIAVSGEGRIQGLHFPLGHKSWASKYFGGKFFVETTSICHEIQNWPNGRGFRNKSETIGLKSKWKESSVLRHPIQSVDLNLNLAPPPFGTHKASFRREGIAAQLIFLDDMGQNGWIRKKKERRKERKRKREEKGHPWICIDLFWKDEDNATPGILQKCVKYLKMRQPKIYGMSGLVGVICNTCYPCTTEVVCCHVLPVTSSDLFSSPIGDRKQTLSELTVCHGLIIRLVQFHPHKFEIGTRPKTKTACTHCLVDKGAPLDLARQCVHIAFTLGLVPHVTCHQVLIDWSWCATGTPYVLALAPLPLWELPGVSPTGGLSSASAPFYIPQLAIYILNLDHNSGVRLVVLLVLTDANFSLACWQCDFSLSCAFTIFTICCLSCLVAFIVGCGKGMGLSMLLAEWSSSSVVSVLLPAVLMGQMAQLTGVVSEAFHGLLACFVTENDLGSGTNENSSHGHKNIALQARKGKIFRKKKSTRDKLKKGGKETRQQFKIYSSLNLCGRRKIHTQYRKHKWKKGEIRRDEYTFVSGCYPL</sequence>
<proteinExistence type="predicted"/>
<name>A0A0L6UH91_9BASI</name>
<organism evidence="1 2">
    <name type="scientific">Puccinia sorghi</name>
    <dbReference type="NCBI Taxonomy" id="27349"/>
    <lineage>
        <taxon>Eukaryota</taxon>
        <taxon>Fungi</taxon>
        <taxon>Dikarya</taxon>
        <taxon>Basidiomycota</taxon>
        <taxon>Pucciniomycotina</taxon>
        <taxon>Pucciniomycetes</taxon>
        <taxon>Pucciniales</taxon>
        <taxon>Pucciniaceae</taxon>
        <taxon>Puccinia</taxon>
    </lineage>
</organism>
<protein>
    <submittedName>
        <fullName evidence="1">Uncharacterized protein</fullName>
    </submittedName>
</protein>
<reference evidence="1 2" key="1">
    <citation type="submission" date="2015-08" db="EMBL/GenBank/DDBJ databases">
        <title>Next Generation Sequencing and Analysis of the Genome of Puccinia sorghi L Schw, the Causal Agent of Maize Common Rust.</title>
        <authorList>
            <person name="Rochi L."/>
            <person name="Burguener G."/>
            <person name="Darino M."/>
            <person name="Turjanski A."/>
            <person name="Kreff E."/>
            <person name="Dieguez M.J."/>
            <person name="Sacco F."/>
        </authorList>
    </citation>
    <scope>NUCLEOTIDE SEQUENCE [LARGE SCALE GENOMIC DNA]</scope>
    <source>
        <strain evidence="1 2">RO10H11247</strain>
    </source>
</reference>
<comment type="caution">
    <text evidence="1">The sequence shown here is derived from an EMBL/GenBank/DDBJ whole genome shotgun (WGS) entry which is preliminary data.</text>
</comment>